<dbReference type="InterPro" id="IPR008197">
    <property type="entry name" value="WAP_dom"/>
</dbReference>
<dbReference type="WBParaSite" id="scf7180000421719.g7680">
    <property type="protein sequence ID" value="scf7180000421719.g7680"/>
    <property type="gene ID" value="scf7180000421719.g7680"/>
</dbReference>
<evidence type="ECO:0000259" key="7">
    <source>
        <dbReference type="PROSITE" id="PS51390"/>
    </source>
</evidence>
<accession>A0A915NUE1</accession>
<comment type="similarity">
    <text evidence="4">Belongs to the venom Kunitz-type family. 01 (intermediate) subfamily.</text>
</comment>
<dbReference type="GO" id="GO:0004867">
    <property type="term" value="F:serine-type endopeptidase inhibitor activity"/>
    <property type="evidence" value="ECO:0007669"/>
    <property type="project" value="UniProtKB-KW"/>
</dbReference>
<dbReference type="Proteomes" id="UP000887560">
    <property type="component" value="Unplaced"/>
</dbReference>
<dbReference type="CDD" id="cd00109">
    <property type="entry name" value="Kunitz-type"/>
    <property type="match status" value="1"/>
</dbReference>
<evidence type="ECO:0000256" key="4">
    <source>
        <dbReference type="ARBA" id="ARBA00049646"/>
    </source>
</evidence>
<proteinExistence type="inferred from homology"/>
<evidence type="ECO:0000256" key="5">
    <source>
        <dbReference type="ARBA" id="ARBA00093388"/>
    </source>
</evidence>
<comment type="function">
    <text evidence="5">Serine protease inhibitor that inhibits trypsin at a molar ratio of 1:1.</text>
</comment>
<dbReference type="PROSITE" id="PS50279">
    <property type="entry name" value="BPTI_KUNITZ_2"/>
    <property type="match status" value="1"/>
</dbReference>
<feature type="domain" description="BPTI/Kunitz inhibitor" evidence="6">
    <location>
        <begin position="449"/>
        <end position="512"/>
    </location>
</feature>
<dbReference type="PROSITE" id="PS00280">
    <property type="entry name" value="BPTI_KUNITZ_1"/>
    <property type="match status" value="1"/>
</dbReference>
<sequence length="549" mass="63114">MFNFSFINTIGVLFLQNNLLDSATKCPSLPNLLYRRNQTELTGNSKKQILGCRLTSECKKGKMCCFNGWGSECFLINNEEEVNNDNEEKNKIIKVNKGGKKEEEDENSFNSSKELSTDLSSKKQCPIYLQNASNPGCVSNCFSDSDCVERSEHSICCQVGCGRKCKFPELANLLVCIHLLKSTLNELDKLSTIKHLINKKQQDQLILPKCNSEGFFENIQFNSLLGTSISPLATTIPDCSIRHRCPFNCLNKKEESSCKYGFKLDHRGCFVNENCECRNPCETFKCSLPESEVCILNICTNSKLFNSFDENKNIKICTKNSTKCNEEEEEEECLFLPEILEEENKEEIIGLCCRRRRGVEDYKCENTKHPALNKLLKLPIYCNPNEENNFCPANFKCIRKPFLEGEKDKLGICCELIKENEEEDKEKELINNNKREFKEEENNGENNICFLPLNEGIIFNNKLKKEENICDKSVELRYFYNLIENKCEEFIYAGCGGNKNNFYTKEECEIQCIGVNNLKIKNELNNNLNEHFTIGLTLIPVENKEEIER</sequence>
<dbReference type="Pfam" id="PF00014">
    <property type="entry name" value="Kunitz_BPTI"/>
    <property type="match status" value="1"/>
</dbReference>
<dbReference type="SMART" id="SM00131">
    <property type="entry name" value="KU"/>
    <property type="match status" value="1"/>
</dbReference>
<evidence type="ECO:0000313" key="8">
    <source>
        <dbReference type="Proteomes" id="UP000887560"/>
    </source>
</evidence>
<keyword evidence="1" id="KW-0646">Protease inhibitor</keyword>
<keyword evidence="3" id="KW-1015">Disulfide bond</keyword>
<dbReference type="InterPro" id="IPR002223">
    <property type="entry name" value="Kunitz_BPTI"/>
</dbReference>
<evidence type="ECO:0000259" key="6">
    <source>
        <dbReference type="PROSITE" id="PS50279"/>
    </source>
</evidence>
<dbReference type="PROSITE" id="PS51390">
    <property type="entry name" value="WAP"/>
    <property type="match status" value="1"/>
</dbReference>
<evidence type="ECO:0000256" key="2">
    <source>
        <dbReference type="ARBA" id="ARBA00022900"/>
    </source>
</evidence>
<dbReference type="SUPFAM" id="SSF57362">
    <property type="entry name" value="BPTI-like"/>
    <property type="match status" value="1"/>
</dbReference>
<evidence type="ECO:0000313" key="9">
    <source>
        <dbReference type="WBParaSite" id="scf7180000421719.g7680"/>
    </source>
</evidence>
<dbReference type="InterPro" id="IPR036880">
    <property type="entry name" value="Kunitz_BPTI_sf"/>
</dbReference>
<keyword evidence="8" id="KW-1185">Reference proteome</keyword>
<dbReference type="PANTHER" id="PTHR47247:SF1">
    <property type="entry name" value="KUNITZ-TYPE PROTEASE INHIBITOR 2"/>
    <property type="match status" value="1"/>
</dbReference>
<dbReference type="PANTHER" id="PTHR47247">
    <property type="entry name" value="KUNITZ-TYPE PROTEASE INHIBITOR 2"/>
    <property type="match status" value="1"/>
</dbReference>
<dbReference type="PRINTS" id="PR00759">
    <property type="entry name" value="BASICPTASE"/>
</dbReference>
<name>A0A915NUE1_9BILA</name>
<dbReference type="Gene3D" id="4.10.410.10">
    <property type="entry name" value="Pancreatic trypsin inhibitor Kunitz domain"/>
    <property type="match status" value="1"/>
</dbReference>
<dbReference type="InterPro" id="IPR020901">
    <property type="entry name" value="Prtase_inh_Kunz-CS"/>
</dbReference>
<dbReference type="AlphaFoldDB" id="A0A915NUE1"/>
<dbReference type="GO" id="GO:0005576">
    <property type="term" value="C:extracellular region"/>
    <property type="evidence" value="ECO:0007669"/>
    <property type="project" value="InterPro"/>
</dbReference>
<keyword evidence="2" id="KW-0722">Serine protease inhibitor</keyword>
<evidence type="ECO:0000256" key="3">
    <source>
        <dbReference type="ARBA" id="ARBA00023157"/>
    </source>
</evidence>
<organism evidence="8 9">
    <name type="scientific">Meloidogyne floridensis</name>
    <dbReference type="NCBI Taxonomy" id="298350"/>
    <lineage>
        <taxon>Eukaryota</taxon>
        <taxon>Metazoa</taxon>
        <taxon>Ecdysozoa</taxon>
        <taxon>Nematoda</taxon>
        <taxon>Chromadorea</taxon>
        <taxon>Rhabditida</taxon>
        <taxon>Tylenchina</taxon>
        <taxon>Tylenchomorpha</taxon>
        <taxon>Tylenchoidea</taxon>
        <taxon>Meloidogynidae</taxon>
        <taxon>Meloidogyninae</taxon>
        <taxon>Meloidogyne</taxon>
    </lineage>
</organism>
<feature type="domain" description="WAP" evidence="7">
    <location>
        <begin position="119"/>
        <end position="169"/>
    </location>
</feature>
<protein>
    <submittedName>
        <fullName evidence="9">BPTI/Kunitz inhibitor domain-containing protein</fullName>
    </submittedName>
</protein>
<evidence type="ECO:0000256" key="1">
    <source>
        <dbReference type="ARBA" id="ARBA00022690"/>
    </source>
</evidence>
<reference evidence="9" key="1">
    <citation type="submission" date="2022-11" db="UniProtKB">
        <authorList>
            <consortium name="WormBaseParasite"/>
        </authorList>
    </citation>
    <scope>IDENTIFICATION</scope>
</reference>